<evidence type="ECO:0000256" key="5">
    <source>
        <dbReference type="ARBA" id="ARBA00022801"/>
    </source>
</evidence>
<dbReference type="SUPFAM" id="SSF56655">
    <property type="entry name" value="Carbohydrate phosphatase"/>
    <property type="match status" value="1"/>
</dbReference>
<dbReference type="GO" id="GO:0006020">
    <property type="term" value="P:inositol metabolic process"/>
    <property type="evidence" value="ECO:0007669"/>
    <property type="project" value="TreeGrafter"/>
</dbReference>
<evidence type="ECO:0000256" key="1">
    <source>
        <dbReference type="ARBA" id="ARBA00001033"/>
    </source>
</evidence>
<comment type="catalytic activity">
    <reaction evidence="1">
        <text>a myo-inositol phosphate + H2O = myo-inositol + phosphate</text>
        <dbReference type="Rhea" id="RHEA:24056"/>
        <dbReference type="ChEBI" id="CHEBI:15377"/>
        <dbReference type="ChEBI" id="CHEBI:17268"/>
        <dbReference type="ChEBI" id="CHEBI:43474"/>
        <dbReference type="ChEBI" id="CHEBI:84139"/>
        <dbReference type="EC" id="3.1.3.25"/>
    </reaction>
</comment>
<keyword evidence="6 7" id="KW-0460">Magnesium</keyword>
<accession>A0A7X0HMS6</accession>
<evidence type="ECO:0000256" key="6">
    <source>
        <dbReference type="ARBA" id="ARBA00022842"/>
    </source>
</evidence>
<dbReference type="FunFam" id="3.30.540.10:FF:000003">
    <property type="entry name" value="Inositol-1-monophosphatase"/>
    <property type="match status" value="1"/>
</dbReference>
<dbReference type="Proteomes" id="UP000531594">
    <property type="component" value="Unassembled WGS sequence"/>
</dbReference>
<reference evidence="8 9" key="1">
    <citation type="submission" date="2020-08" db="EMBL/GenBank/DDBJ databases">
        <title>Genomic Encyclopedia of Type Strains, Phase IV (KMG-IV): sequencing the most valuable type-strain genomes for metagenomic binning, comparative biology and taxonomic classification.</title>
        <authorList>
            <person name="Goeker M."/>
        </authorList>
    </citation>
    <scope>NUCLEOTIDE SEQUENCE [LARGE SCALE GENOMIC DNA]</scope>
    <source>
        <strain evidence="8 9">DSM 5391</strain>
    </source>
</reference>
<evidence type="ECO:0000313" key="9">
    <source>
        <dbReference type="Proteomes" id="UP000531594"/>
    </source>
</evidence>
<name>A0A7X0HMS6_9BACI</name>
<dbReference type="AlphaFoldDB" id="A0A7X0HMS6"/>
<dbReference type="Gene3D" id="3.40.190.80">
    <property type="match status" value="1"/>
</dbReference>
<gene>
    <name evidence="8" type="ORF">HNR53_000281</name>
</gene>
<dbReference type="Pfam" id="PF00459">
    <property type="entry name" value="Inositol_P"/>
    <property type="match status" value="1"/>
</dbReference>
<keyword evidence="5 8" id="KW-0378">Hydrolase</keyword>
<evidence type="ECO:0000256" key="3">
    <source>
        <dbReference type="ARBA" id="ARBA00013106"/>
    </source>
</evidence>
<dbReference type="InterPro" id="IPR020583">
    <property type="entry name" value="Inositol_monoP_metal-BS"/>
</dbReference>
<protein>
    <recommendedName>
        <fullName evidence="3">inositol-phosphate phosphatase</fullName>
        <ecNumber evidence="3">3.1.3.25</ecNumber>
    </recommendedName>
</protein>
<evidence type="ECO:0000256" key="4">
    <source>
        <dbReference type="ARBA" id="ARBA00022723"/>
    </source>
</evidence>
<evidence type="ECO:0000256" key="2">
    <source>
        <dbReference type="ARBA" id="ARBA00001946"/>
    </source>
</evidence>
<feature type="binding site" evidence="7">
    <location>
        <position position="69"/>
    </location>
    <ligand>
        <name>Mg(2+)</name>
        <dbReference type="ChEBI" id="CHEBI:18420"/>
        <label>1</label>
        <note>catalytic</note>
    </ligand>
</feature>
<dbReference type="InterPro" id="IPR000760">
    <property type="entry name" value="Inositol_monophosphatase-like"/>
</dbReference>
<dbReference type="CDD" id="cd01637">
    <property type="entry name" value="IMPase_like"/>
    <property type="match status" value="1"/>
</dbReference>
<evidence type="ECO:0000313" key="8">
    <source>
        <dbReference type="EMBL" id="MBB6443693.1"/>
    </source>
</evidence>
<dbReference type="GO" id="GO:0008934">
    <property type="term" value="F:inositol monophosphate 1-phosphatase activity"/>
    <property type="evidence" value="ECO:0007669"/>
    <property type="project" value="TreeGrafter"/>
</dbReference>
<feature type="binding site" evidence="7">
    <location>
        <position position="214"/>
    </location>
    <ligand>
        <name>Mg(2+)</name>
        <dbReference type="ChEBI" id="CHEBI:18420"/>
        <label>1</label>
        <note>catalytic</note>
    </ligand>
</feature>
<sequence>MPNWKEIDLQAKQWMKEAGEIIKSSLSRTLKIKTKSNPNDLVTEMDQAIEQFFIKNIKETYPGHRIIGEEGFGDKVTQLDGIVWLIDPIDGTVNFVHMQRNFAISIGIYEDGIGRIGLIYDVIRDELYHTIRGNGVFMNDLPLEQLDTVQVPEAIIGLNTTWVTKNTRINPAILGALVKDLRGTRSYGSAALEMASVAAGRLDGYITLRLAPWDFAAGKIMVEELGGYVTDLTGKSINLLGQNSVLVAKPGLYEEILKNYLNNGNW</sequence>
<comment type="cofactor">
    <cofactor evidence="2 7">
        <name>Mg(2+)</name>
        <dbReference type="ChEBI" id="CHEBI:18420"/>
    </cofactor>
</comment>
<dbReference type="GO" id="GO:0007165">
    <property type="term" value="P:signal transduction"/>
    <property type="evidence" value="ECO:0007669"/>
    <property type="project" value="TreeGrafter"/>
</dbReference>
<keyword evidence="4 7" id="KW-0479">Metal-binding</keyword>
<dbReference type="PANTHER" id="PTHR20854:SF4">
    <property type="entry name" value="INOSITOL-1-MONOPHOSPHATASE-RELATED"/>
    <property type="match status" value="1"/>
</dbReference>
<evidence type="ECO:0000256" key="7">
    <source>
        <dbReference type="PIRSR" id="PIRSR600760-2"/>
    </source>
</evidence>
<dbReference type="PRINTS" id="PR00377">
    <property type="entry name" value="IMPHPHTASES"/>
</dbReference>
<keyword evidence="9" id="KW-1185">Reference proteome</keyword>
<dbReference type="RefSeq" id="WP_184521854.1">
    <property type="nucleotide sequence ID" value="NZ_JACHGK010000001.1"/>
</dbReference>
<dbReference type="PROSITE" id="PS00630">
    <property type="entry name" value="IMP_2"/>
    <property type="match status" value="1"/>
</dbReference>
<comment type="caution">
    <text evidence="8">The sequence shown here is derived from an EMBL/GenBank/DDBJ whole genome shotgun (WGS) entry which is preliminary data.</text>
</comment>
<dbReference type="PROSITE" id="PS00629">
    <property type="entry name" value="IMP_1"/>
    <property type="match status" value="1"/>
</dbReference>
<feature type="binding site" evidence="7">
    <location>
        <position position="90"/>
    </location>
    <ligand>
        <name>Mg(2+)</name>
        <dbReference type="ChEBI" id="CHEBI:18420"/>
        <label>2</label>
    </ligand>
</feature>
<feature type="binding site" evidence="7">
    <location>
        <position position="89"/>
    </location>
    <ligand>
        <name>Mg(2+)</name>
        <dbReference type="ChEBI" id="CHEBI:18420"/>
        <label>1</label>
        <note>catalytic</note>
    </ligand>
</feature>
<dbReference type="GO" id="GO:0046854">
    <property type="term" value="P:phosphatidylinositol phosphate biosynthetic process"/>
    <property type="evidence" value="ECO:0007669"/>
    <property type="project" value="InterPro"/>
</dbReference>
<organism evidence="8 9">
    <name type="scientific">Bacillus benzoevorans</name>
    <dbReference type="NCBI Taxonomy" id="1456"/>
    <lineage>
        <taxon>Bacteria</taxon>
        <taxon>Bacillati</taxon>
        <taxon>Bacillota</taxon>
        <taxon>Bacilli</taxon>
        <taxon>Bacillales</taxon>
        <taxon>Bacillaceae</taxon>
        <taxon>Bacillus</taxon>
    </lineage>
</organism>
<dbReference type="PANTHER" id="PTHR20854">
    <property type="entry name" value="INOSITOL MONOPHOSPHATASE"/>
    <property type="match status" value="1"/>
</dbReference>
<dbReference type="GO" id="GO:0046872">
    <property type="term" value="F:metal ion binding"/>
    <property type="evidence" value="ECO:0007669"/>
    <property type="project" value="UniProtKB-KW"/>
</dbReference>
<dbReference type="InterPro" id="IPR020550">
    <property type="entry name" value="Inositol_monophosphatase_CS"/>
</dbReference>
<feature type="binding site" evidence="7">
    <location>
        <position position="87"/>
    </location>
    <ligand>
        <name>Mg(2+)</name>
        <dbReference type="ChEBI" id="CHEBI:18420"/>
        <label>1</label>
        <note>catalytic</note>
    </ligand>
</feature>
<proteinExistence type="predicted"/>
<dbReference type="Gene3D" id="3.30.540.10">
    <property type="entry name" value="Fructose-1,6-Bisphosphatase, subunit A, domain 1"/>
    <property type="match status" value="1"/>
</dbReference>
<dbReference type="EC" id="3.1.3.25" evidence="3"/>
<dbReference type="EMBL" id="JACHGK010000001">
    <property type="protein sequence ID" value="MBB6443693.1"/>
    <property type="molecule type" value="Genomic_DNA"/>
</dbReference>